<protein>
    <submittedName>
        <fullName evidence="2">Uncharacterized protein</fullName>
    </submittedName>
</protein>
<sequence length="143" mass="15965">MTAGPRSVLLRRGRTVHTVWPIERAPHGVTKGTLMASGLDTPAFDDVVRRLRVAGCVFAEDEARLVIAEARSPAQLTEMVERRIAGQPLDAGREDRRQHRGVPGQEWPQRGFGQRLSHRLHQKPYSFRTSATAPAMSRIFSAM</sequence>
<dbReference type="EMBL" id="MLJW01000820">
    <property type="protein sequence ID" value="OIQ82303.1"/>
    <property type="molecule type" value="Genomic_DNA"/>
</dbReference>
<organism evidence="2">
    <name type="scientific">mine drainage metagenome</name>
    <dbReference type="NCBI Taxonomy" id="410659"/>
    <lineage>
        <taxon>unclassified sequences</taxon>
        <taxon>metagenomes</taxon>
        <taxon>ecological metagenomes</taxon>
    </lineage>
</organism>
<evidence type="ECO:0000313" key="2">
    <source>
        <dbReference type="EMBL" id="OIQ82303.1"/>
    </source>
</evidence>
<reference evidence="2" key="1">
    <citation type="submission" date="2016-10" db="EMBL/GenBank/DDBJ databases">
        <title>Sequence of Gallionella enrichment culture.</title>
        <authorList>
            <person name="Poehlein A."/>
            <person name="Muehling M."/>
            <person name="Daniel R."/>
        </authorList>
    </citation>
    <scope>NUCLEOTIDE SEQUENCE</scope>
</reference>
<accession>A0A1J5QQZ5</accession>
<feature type="region of interest" description="Disordered" evidence="1">
    <location>
        <begin position="87"/>
        <end position="114"/>
    </location>
</feature>
<evidence type="ECO:0000256" key="1">
    <source>
        <dbReference type="SAM" id="MobiDB-lite"/>
    </source>
</evidence>
<proteinExistence type="predicted"/>
<dbReference type="AlphaFoldDB" id="A0A1J5QQZ5"/>
<name>A0A1J5QQZ5_9ZZZZ</name>
<comment type="caution">
    <text evidence="2">The sequence shown here is derived from an EMBL/GenBank/DDBJ whole genome shotgun (WGS) entry which is preliminary data.</text>
</comment>
<gene>
    <name evidence="2" type="ORF">GALL_359230</name>
</gene>